<dbReference type="PANTHER" id="PTHR33164">
    <property type="entry name" value="TRANSCRIPTIONAL REGULATOR, MARR FAMILY"/>
    <property type="match status" value="1"/>
</dbReference>
<feature type="domain" description="HTH marR-type" evidence="1">
    <location>
        <begin position="20"/>
        <end position="154"/>
    </location>
</feature>
<accession>A0ABP5TJ94</accession>
<evidence type="ECO:0000313" key="2">
    <source>
        <dbReference type="EMBL" id="GAA2354220.1"/>
    </source>
</evidence>
<dbReference type="PROSITE" id="PS50995">
    <property type="entry name" value="HTH_MARR_2"/>
    <property type="match status" value="1"/>
</dbReference>
<reference evidence="3" key="1">
    <citation type="journal article" date="2019" name="Int. J. Syst. Evol. Microbiol.">
        <title>The Global Catalogue of Microorganisms (GCM) 10K type strain sequencing project: providing services to taxonomists for standard genome sequencing and annotation.</title>
        <authorList>
            <consortium name="The Broad Institute Genomics Platform"/>
            <consortium name="The Broad Institute Genome Sequencing Center for Infectious Disease"/>
            <person name="Wu L."/>
            <person name="Ma J."/>
        </authorList>
    </citation>
    <scope>NUCLEOTIDE SEQUENCE [LARGE SCALE GENOMIC DNA]</scope>
    <source>
        <strain evidence="3">JCM 16221</strain>
    </source>
</reference>
<organism evidence="2 3">
    <name type="scientific">Saccharopolyspora halophila</name>
    <dbReference type="NCBI Taxonomy" id="405551"/>
    <lineage>
        <taxon>Bacteria</taxon>
        <taxon>Bacillati</taxon>
        <taxon>Actinomycetota</taxon>
        <taxon>Actinomycetes</taxon>
        <taxon>Pseudonocardiales</taxon>
        <taxon>Pseudonocardiaceae</taxon>
        <taxon>Saccharopolyspora</taxon>
    </lineage>
</organism>
<dbReference type="PANTHER" id="PTHR33164:SF57">
    <property type="entry name" value="MARR-FAMILY TRANSCRIPTIONAL REGULATOR"/>
    <property type="match status" value="1"/>
</dbReference>
<evidence type="ECO:0000259" key="1">
    <source>
        <dbReference type="PROSITE" id="PS50995"/>
    </source>
</evidence>
<dbReference type="Gene3D" id="1.10.10.10">
    <property type="entry name" value="Winged helix-like DNA-binding domain superfamily/Winged helix DNA-binding domain"/>
    <property type="match status" value="1"/>
</dbReference>
<protein>
    <recommendedName>
        <fullName evidence="1">HTH marR-type domain-containing protein</fullName>
    </recommendedName>
</protein>
<dbReference type="EMBL" id="BAAARA010000010">
    <property type="protein sequence ID" value="GAA2354220.1"/>
    <property type="molecule type" value="Genomic_DNA"/>
</dbReference>
<dbReference type="InterPro" id="IPR036390">
    <property type="entry name" value="WH_DNA-bd_sf"/>
</dbReference>
<dbReference type="Proteomes" id="UP001501218">
    <property type="component" value="Unassembled WGS sequence"/>
</dbReference>
<name>A0ABP5TJ94_9PSEU</name>
<dbReference type="SMART" id="SM00347">
    <property type="entry name" value="HTH_MARR"/>
    <property type="match status" value="1"/>
</dbReference>
<gene>
    <name evidence="2" type="ORF">GCM10009854_35380</name>
</gene>
<dbReference type="InterPro" id="IPR036388">
    <property type="entry name" value="WH-like_DNA-bd_sf"/>
</dbReference>
<evidence type="ECO:0000313" key="3">
    <source>
        <dbReference type="Proteomes" id="UP001501218"/>
    </source>
</evidence>
<dbReference type="SUPFAM" id="SSF46785">
    <property type="entry name" value="Winged helix' DNA-binding domain"/>
    <property type="match status" value="1"/>
</dbReference>
<dbReference type="RefSeq" id="WP_344133576.1">
    <property type="nucleotide sequence ID" value="NZ_BAAARA010000010.1"/>
</dbReference>
<dbReference type="InterPro" id="IPR039422">
    <property type="entry name" value="MarR/SlyA-like"/>
</dbReference>
<keyword evidence="3" id="KW-1185">Reference proteome</keyword>
<proteinExistence type="predicted"/>
<dbReference type="Pfam" id="PF12802">
    <property type="entry name" value="MarR_2"/>
    <property type="match status" value="1"/>
</dbReference>
<dbReference type="InterPro" id="IPR000835">
    <property type="entry name" value="HTH_MarR-typ"/>
</dbReference>
<comment type="caution">
    <text evidence="2">The sequence shown here is derived from an EMBL/GenBank/DDBJ whole genome shotgun (WGS) entry which is preliminary data.</text>
</comment>
<sequence>MIRAIVGVVDTGRGEMDEHTLNTPQRLAAAKRWFDDALLNSMQLAGERSVTVAQAAVFAALDEDGTSVSELARRIGTTRQSTHQAVHGLIEMGLLEQNPDPGSARSRLVRVTEEGARVHQRALRTIARIEDELAQRIGVAAFEALREALRSPWGEPPLIR</sequence>